<dbReference type="NCBIfam" id="NF045579">
    <property type="entry name" value="rhamnoside_JR"/>
    <property type="match status" value="1"/>
</dbReference>
<evidence type="ECO:0000313" key="4">
    <source>
        <dbReference type="EMBL" id="MDQ0288293.1"/>
    </source>
</evidence>
<dbReference type="AlphaFoldDB" id="A0AAE3VDG2"/>
<protein>
    <submittedName>
        <fullName evidence="4">Uncharacterized protein</fullName>
    </submittedName>
</protein>
<evidence type="ECO:0000313" key="5">
    <source>
        <dbReference type="Proteomes" id="UP001238163"/>
    </source>
</evidence>
<comment type="caution">
    <text evidence="4">The sequence shown here is derived from an EMBL/GenBank/DDBJ whole genome shotgun (WGS) entry which is preliminary data.</text>
</comment>
<organism evidence="4 5">
    <name type="scientific">Oligosphaera ethanolica</name>
    <dbReference type="NCBI Taxonomy" id="760260"/>
    <lineage>
        <taxon>Bacteria</taxon>
        <taxon>Pseudomonadati</taxon>
        <taxon>Lentisphaerota</taxon>
        <taxon>Oligosphaeria</taxon>
        <taxon>Oligosphaerales</taxon>
        <taxon>Oligosphaeraceae</taxon>
        <taxon>Oligosphaera</taxon>
    </lineage>
</organism>
<reference evidence="4" key="1">
    <citation type="submission" date="2023-07" db="EMBL/GenBank/DDBJ databases">
        <title>Genomic Encyclopedia of Type Strains, Phase IV (KMG-IV): sequencing the most valuable type-strain genomes for metagenomic binning, comparative biology and taxonomic classification.</title>
        <authorList>
            <person name="Goeker M."/>
        </authorList>
    </citation>
    <scope>NUCLEOTIDE SEQUENCE</scope>
    <source>
        <strain evidence="4">DSM 24202</strain>
    </source>
</reference>
<accession>A0AAE3VDG2</accession>
<feature type="chain" id="PRO_5042263558" evidence="3">
    <location>
        <begin position="22"/>
        <end position="1217"/>
    </location>
</feature>
<dbReference type="SUPFAM" id="SSF49785">
    <property type="entry name" value="Galactose-binding domain-like"/>
    <property type="match status" value="1"/>
</dbReference>
<dbReference type="Gene3D" id="2.60.120.260">
    <property type="entry name" value="Galactose-binding domain-like"/>
    <property type="match status" value="1"/>
</dbReference>
<dbReference type="Pfam" id="PF17132">
    <property type="entry name" value="Glyco_hydro_106"/>
    <property type="match status" value="1"/>
</dbReference>
<keyword evidence="5" id="KW-1185">Reference proteome</keyword>
<keyword evidence="1 3" id="KW-0732">Signal</keyword>
<dbReference type="PANTHER" id="PTHR43817:SF1">
    <property type="entry name" value="HYDROLASE, FAMILY 43, PUTATIVE (AFU_ORTHOLOGUE AFUA_3G01660)-RELATED"/>
    <property type="match status" value="1"/>
</dbReference>
<dbReference type="PANTHER" id="PTHR43817">
    <property type="entry name" value="GLYCOSYL HYDROLASE"/>
    <property type="match status" value="1"/>
</dbReference>
<evidence type="ECO:0000256" key="1">
    <source>
        <dbReference type="ARBA" id="ARBA00022729"/>
    </source>
</evidence>
<keyword evidence="2" id="KW-0378">Hydrolase</keyword>
<dbReference type="EMBL" id="JAUSVL010000001">
    <property type="protein sequence ID" value="MDQ0288293.1"/>
    <property type="molecule type" value="Genomic_DNA"/>
</dbReference>
<evidence type="ECO:0000256" key="2">
    <source>
        <dbReference type="ARBA" id="ARBA00022801"/>
    </source>
</evidence>
<sequence>MSFRFTVLAAALLTAVLPCLALDELRAGFRSPPSGGRAQTWWHWSSRMVTKEGISADLESMRDIGYEAAHIFSASMSPNPPGEYPQVLSDEWRELLRHTGAEARRLGIDLGMHNCPGWSSSGGPWITPDVAMQFVVASETSVSGPDEQRVVLPQPETRHDFYRDIAVLAFPDLNHHAPPTITCDFTTDHPEVLLDNDRASAVALPVKEKDTSAVITLSYDEPMTVRALELTFSETHLYISGQLEVSQDGTSFQPACRFNYGLHNDQRGPKYSSISPAVSARVFRLSFQHLVPPVFIRPVDVRLNGIRLLTAPMIANVDAVNSAGSSFAYRPAPPAPQDSGISPEAIIDLTAKLQPDGSITWAPPPGRWTILRIGHTPTGKMNAPAFLRGLECDKLNRRGLEAHWPHMVDVFQQDLQGALKYVTIDSYEVGGQNWTSGFDQQFARRRGYDLLRYLPAVLGYQVGAAEDSARFLFDFQRSVAELFAEEYFDVFSELCHQHGLVAITESYGGPFNYLRCARHADIPTGEFWIERELPAIFPGSAANVHGRARVGAEAFTTEALPGRWQQDPRQLKEYGDRAWCNGISQLIMHSFVHQPWLNVRPGMTLGRHGAHLSRSNTWWPYGHAWVDYINRSQFLLQQGHAVRDVLVLAGESRPNHYPAITELTNAGYAFDYCCVDDLYDSLKVSNGRVVAPSGASYALLFLGPDRYLSCKTLRTLRDLLHAGATIAGIAPAASPSLTDTPDEHSTLRQELWGDLAAGQRRQVGAGSIICSDKPLAALQACAVPPAIVVPRSGASAVVPRGLSTVHRRRGQLDIFFIVNQSSDAFLTKDMAFRVPADRVPSLWYPDSGLDEPAALWQRLESHTAVRLALPPHGSLFVVFAPASTDGNTTAHFRDLVSQAAAGATAEDASIVITRAMYRARGDQDGMDVSDTIRKLITPNGLFFTANNQTFGRDPASNRFKELVLDAMVYGRLIQRVYAEHAEIAFDRSLSAASPTQYVRVVDGVPRVCFTAPGTAAVIDQLGQRRELSVDAIPAPIDLSNDWQLSFPPDLGAPPAVALPRLISLSVHDLDGVKYFAGTVTYARSFDLPAGARQDSRRWLLDLGKVRNLAEVELNGRVVELLWKQPFACDVTKDLREGPNRLVIRVTTLWVNRLIGDARNDEPVPTVNGWPQWVLDDQPNSGKGHFSYSTWKGWQKDDQLVPAGLIGPAALRCHELRP</sequence>
<gene>
    <name evidence="4" type="ORF">J3R75_000400</name>
</gene>
<dbReference type="Proteomes" id="UP001238163">
    <property type="component" value="Unassembled WGS sequence"/>
</dbReference>
<proteinExistence type="predicted"/>
<name>A0AAE3VDG2_9BACT</name>
<feature type="signal peptide" evidence="3">
    <location>
        <begin position="1"/>
        <end position="21"/>
    </location>
</feature>
<dbReference type="RefSeq" id="WP_307259614.1">
    <property type="nucleotide sequence ID" value="NZ_JAUSVL010000001.1"/>
</dbReference>
<evidence type="ECO:0000256" key="3">
    <source>
        <dbReference type="SAM" id="SignalP"/>
    </source>
</evidence>
<dbReference type="GO" id="GO:0016787">
    <property type="term" value="F:hydrolase activity"/>
    <property type="evidence" value="ECO:0007669"/>
    <property type="project" value="UniProtKB-KW"/>
</dbReference>
<dbReference type="InterPro" id="IPR008979">
    <property type="entry name" value="Galactose-bd-like_sf"/>
</dbReference>